<evidence type="ECO:0000313" key="3">
    <source>
        <dbReference type="EMBL" id="MBW76357.1"/>
    </source>
</evidence>
<feature type="transmembrane region" description="Helical" evidence="1">
    <location>
        <begin position="33"/>
        <end position="49"/>
    </location>
</feature>
<organism evidence="3">
    <name type="scientific">Anopheles darlingi</name>
    <name type="common">Mosquito</name>
    <dbReference type="NCBI Taxonomy" id="43151"/>
    <lineage>
        <taxon>Eukaryota</taxon>
        <taxon>Metazoa</taxon>
        <taxon>Ecdysozoa</taxon>
        <taxon>Arthropoda</taxon>
        <taxon>Hexapoda</taxon>
        <taxon>Insecta</taxon>
        <taxon>Pterygota</taxon>
        <taxon>Neoptera</taxon>
        <taxon>Endopterygota</taxon>
        <taxon>Diptera</taxon>
        <taxon>Nematocera</taxon>
        <taxon>Culicoidea</taxon>
        <taxon>Culicidae</taxon>
        <taxon>Anophelinae</taxon>
        <taxon>Anopheles</taxon>
    </lineage>
</organism>
<feature type="transmembrane region" description="Helical" evidence="1">
    <location>
        <begin position="61"/>
        <end position="79"/>
    </location>
</feature>
<keyword evidence="1" id="KW-0472">Membrane</keyword>
<accession>A0A2M4DFK5</accession>
<keyword evidence="1" id="KW-1133">Transmembrane helix</keyword>
<sequence length="80" mass="9375">MGPAMGGRVAAPLLLLLLLPRSTDSSSHVLFPFIYFLHFAIFHMISVPVPHTTNSRLLRDLPLLLYYYYQFFCLFYYSYH</sequence>
<evidence type="ECO:0000256" key="2">
    <source>
        <dbReference type="SAM" id="SignalP"/>
    </source>
</evidence>
<dbReference type="EMBL" id="GGFL01012179">
    <property type="protein sequence ID" value="MBW76357.1"/>
    <property type="molecule type" value="Transcribed_RNA"/>
</dbReference>
<keyword evidence="1" id="KW-0812">Transmembrane</keyword>
<reference evidence="3" key="1">
    <citation type="submission" date="2018-01" db="EMBL/GenBank/DDBJ databases">
        <title>An insight into the sialome of Amazonian anophelines.</title>
        <authorList>
            <person name="Ribeiro J.M."/>
            <person name="Scarpassa V."/>
            <person name="Calvo E."/>
        </authorList>
    </citation>
    <scope>NUCLEOTIDE SEQUENCE</scope>
</reference>
<dbReference type="AlphaFoldDB" id="A0A2M4DFK5"/>
<feature type="chain" id="PRO_5014934749" description="Secreted protein" evidence="2">
    <location>
        <begin position="26"/>
        <end position="80"/>
    </location>
</feature>
<evidence type="ECO:0000256" key="1">
    <source>
        <dbReference type="SAM" id="Phobius"/>
    </source>
</evidence>
<protein>
    <recommendedName>
        <fullName evidence="4">Secreted protein</fullName>
    </recommendedName>
</protein>
<evidence type="ECO:0008006" key="4">
    <source>
        <dbReference type="Google" id="ProtNLM"/>
    </source>
</evidence>
<name>A0A2M4DFK5_ANODA</name>
<proteinExistence type="predicted"/>
<feature type="signal peptide" evidence="2">
    <location>
        <begin position="1"/>
        <end position="25"/>
    </location>
</feature>
<keyword evidence="2" id="KW-0732">Signal</keyword>